<proteinExistence type="predicted"/>
<dbReference type="AlphaFoldDB" id="A0A6H1ZA70"/>
<gene>
    <name evidence="1" type="ORF">TM448A00093_0089</name>
</gene>
<organism evidence="1">
    <name type="scientific">viral metagenome</name>
    <dbReference type="NCBI Taxonomy" id="1070528"/>
    <lineage>
        <taxon>unclassified sequences</taxon>
        <taxon>metagenomes</taxon>
        <taxon>organismal metagenomes</taxon>
    </lineage>
</organism>
<reference evidence="1" key="1">
    <citation type="submission" date="2020-03" db="EMBL/GenBank/DDBJ databases">
        <title>The deep terrestrial virosphere.</title>
        <authorList>
            <person name="Holmfeldt K."/>
            <person name="Nilsson E."/>
            <person name="Simone D."/>
            <person name="Lopez-Fernandez M."/>
            <person name="Wu X."/>
            <person name="de Brujin I."/>
            <person name="Lundin D."/>
            <person name="Andersson A."/>
            <person name="Bertilsson S."/>
            <person name="Dopson M."/>
        </authorList>
    </citation>
    <scope>NUCLEOTIDE SEQUENCE</scope>
    <source>
        <strain evidence="1">TM448A00093</strain>
    </source>
</reference>
<dbReference type="EMBL" id="MT143975">
    <property type="protein sequence ID" value="QJA44359.1"/>
    <property type="molecule type" value="Genomic_DNA"/>
</dbReference>
<sequence length="145" mass="16868">MEMREKIAEYLFIRDHSIKYPLYELKEVWKQSKKTQGRDYQEYCIQADNILALFPSLDELEVVGECTYGDRIAYHAPNCPECNGTGEVTRSLAWEDIDINKLINDVINLNKQQMELYTGKLHYLYNPLSLQTSDGGKVRRKISNA</sequence>
<accession>A0A6H1ZA70</accession>
<evidence type="ECO:0000313" key="1">
    <source>
        <dbReference type="EMBL" id="QJA44359.1"/>
    </source>
</evidence>
<protein>
    <submittedName>
        <fullName evidence="1">Uncharacterized protein</fullName>
    </submittedName>
</protein>
<name>A0A6H1ZA70_9ZZZZ</name>